<sequence length="254" mass="27181">MTGQDGTTPTTRLSRSTAEAIYYRDLDLVGDVIGQRSFVEIFYRQTIGRDPTAEQSRMLDAVLVVLMEHGLTPSATAARLVYSSSPENLQAGVAAGLLAVGSRFIGTAEGCAALLDEVAASEVPADAADRLAAEYRKKHEPVPGFGHHIHRPDDPRSVKLLELAQETGTAGRRQDALVLLAAAVDRHAGKHITINTTGAVAAILRDIGIPATLVRGVAVLSRAAGLVAHLAEEQVTPIDRYLWSRMDELIPFES</sequence>
<dbReference type="EMBL" id="NBXA01000033">
    <property type="protein sequence ID" value="RFA07001.1"/>
    <property type="molecule type" value="Genomic_DNA"/>
</dbReference>
<dbReference type="OrthoDB" id="3284791at2"/>
<name>A0A3E0VB84_9MICO</name>
<dbReference type="PANTHER" id="PTHR11739">
    <property type="entry name" value="CITRATE SYNTHASE"/>
    <property type="match status" value="1"/>
</dbReference>
<evidence type="ECO:0000313" key="7">
    <source>
        <dbReference type="Proteomes" id="UP000256709"/>
    </source>
</evidence>
<dbReference type="NCBIfam" id="NF004868">
    <property type="entry name" value="PRK06224.1-5"/>
    <property type="match status" value="1"/>
</dbReference>
<dbReference type="PANTHER" id="PTHR11739:SF4">
    <property type="entry name" value="CITRATE SYNTHASE, PEROXISOMAL"/>
    <property type="match status" value="1"/>
</dbReference>
<dbReference type="Pfam" id="PF00285">
    <property type="entry name" value="Citrate_synt"/>
    <property type="match status" value="1"/>
</dbReference>
<dbReference type="Gene3D" id="1.10.580.10">
    <property type="entry name" value="Citrate Synthase, domain 1"/>
    <property type="match status" value="1"/>
</dbReference>
<dbReference type="RefSeq" id="WP_116284532.1">
    <property type="nucleotide sequence ID" value="NZ_NBXA01000033.1"/>
</dbReference>
<organism evidence="6 7">
    <name type="scientific">Subtercola boreus</name>
    <dbReference type="NCBI Taxonomy" id="120213"/>
    <lineage>
        <taxon>Bacteria</taxon>
        <taxon>Bacillati</taxon>
        <taxon>Actinomycetota</taxon>
        <taxon>Actinomycetes</taxon>
        <taxon>Micrococcales</taxon>
        <taxon>Microbacteriaceae</taxon>
        <taxon>Subtercola</taxon>
    </lineage>
</organism>
<dbReference type="Gene3D" id="1.10.230.10">
    <property type="entry name" value="Cytochrome P450-Terp, domain 2"/>
    <property type="match status" value="1"/>
</dbReference>
<evidence type="ECO:0000256" key="2">
    <source>
        <dbReference type="ARBA" id="ARBA00010566"/>
    </source>
</evidence>
<dbReference type="InterPro" id="IPR019810">
    <property type="entry name" value="Citrate_synthase_AS"/>
</dbReference>
<dbReference type="EC" id="2.3.3.16" evidence="3"/>
<evidence type="ECO:0000256" key="4">
    <source>
        <dbReference type="ARBA" id="ARBA00022679"/>
    </source>
</evidence>
<dbReference type="AlphaFoldDB" id="A0A3E0VB84"/>
<dbReference type="GO" id="GO:0005829">
    <property type="term" value="C:cytosol"/>
    <property type="evidence" value="ECO:0007669"/>
    <property type="project" value="TreeGrafter"/>
</dbReference>
<reference evidence="6 7" key="1">
    <citation type="submission" date="2017-04" db="EMBL/GenBank/DDBJ databases">
        <title>Comparative genome analysis of Subtercola boreus.</title>
        <authorList>
            <person name="Cho Y.-J."/>
            <person name="Cho A."/>
            <person name="Kim O.-S."/>
            <person name="Lee J.-I."/>
        </authorList>
    </citation>
    <scope>NUCLEOTIDE SEQUENCE [LARGE SCALE GENOMIC DNA]</scope>
    <source>
        <strain evidence="6 7">P27444</strain>
    </source>
</reference>
<dbReference type="Proteomes" id="UP000256709">
    <property type="component" value="Unassembled WGS sequence"/>
</dbReference>
<dbReference type="InterPro" id="IPR002020">
    <property type="entry name" value="Citrate_synthase"/>
</dbReference>
<dbReference type="SUPFAM" id="SSF48256">
    <property type="entry name" value="Citrate synthase"/>
    <property type="match status" value="1"/>
</dbReference>
<evidence type="ECO:0000256" key="1">
    <source>
        <dbReference type="ARBA" id="ARBA00005163"/>
    </source>
</evidence>
<proteinExistence type="inferred from homology"/>
<comment type="similarity">
    <text evidence="2 5">Belongs to the citrate synthase family.</text>
</comment>
<dbReference type="GO" id="GO:0005975">
    <property type="term" value="P:carbohydrate metabolic process"/>
    <property type="evidence" value="ECO:0007669"/>
    <property type="project" value="TreeGrafter"/>
</dbReference>
<accession>A0A3E0VB84</accession>
<keyword evidence="6" id="KW-0456">Lyase</keyword>
<dbReference type="InterPro" id="IPR016142">
    <property type="entry name" value="Citrate_synth-like_lrg_a-sub"/>
</dbReference>
<dbReference type="CDD" id="cd06100">
    <property type="entry name" value="CCL_ACL-C"/>
    <property type="match status" value="1"/>
</dbReference>
<evidence type="ECO:0000256" key="5">
    <source>
        <dbReference type="RuleBase" id="RU003406"/>
    </source>
</evidence>
<dbReference type="InterPro" id="IPR036969">
    <property type="entry name" value="Citrate_synthase_sf"/>
</dbReference>
<dbReference type="UniPathway" id="UPA00223"/>
<keyword evidence="4 5" id="KW-0808">Transferase</keyword>
<evidence type="ECO:0000256" key="3">
    <source>
        <dbReference type="ARBA" id="ARBA00012972"/>
    </source>
</evidence>
<dbReference type="GO" id="GO:0036440">
    <property type="term" value="F:citrate synthase activity"/>
    <property type="evidence" value="ECO:0007669"/>
    <property type="project" value="UniProtKB-EC"/>
</dbReference>
<comment type="pathway">
    <text evidence="1">Carbohydrate metabolism; tricarboxylic acid cycle.</text>
</comment>
<gene>
    <name evidence="6" type="ORF">B7R21_17400</name>
</gene>
<evidence type="ECO:0000313" key="6">
    <source>
        <dbReference type="EMBL" id="RFA07001.1"/>
    </source>
</evidence>
<comment type="caution">
    <text evidence="6">The sequence shown here is derived from an EMBL/GenBank/DDBJ whole genome shotgun (WGS) entry which is preliminary data.</text>
</comment>
<dbReference type="InterPro" id="IPR016143">
    <property type="entry name" value="Citrate_synth-like_sm_a-sub"/>
</dbReference>
<dbReference type="PROSITE" id="PS00480">
    <property type="entry name" value="CITRATE_SYNTHASE"/>
    <property type="match status" value="1"/>
</dbReference>
<dbReference type="GO" id="GO:0006099">
    <property type="term" value="P:tricarboxylic acid cycle"/>
    <property type="evidence" value="ECO:0007669"/>
    <property type="project" value="UniProtKB-UniPathway"/>
</dbReference>
<dbReference type="GO" id="GO:0016829">
    <property type="term" value="F:lyase activity"/>
    <property type="evidence" value="ECO:0007669"/>
    <property type="project" value="UniProtKB-KW"/>
</dbReference>
<protein>
    <recommendedName>
        <fullName evidence="3">citrate synthase (unknown stereospecificity)</fullName>
        <ecNumber evidence="3">2.3.3.16</ecNumber>
    </recommendedName>
</protein>